<evidence type="ECO:0000256" key="4">
    <source>
        <dbReference type="ARBA" id="ARBA00022272"/>
    </source>
</evidence>
<accession>A0A4R6IKT0</accession>
<dbReference type="GO" id="GO:0000162">
    <property type="term" value="P:L-tryptophan biosynthetic process"/>
    <property type="evidence" value="ECO:0007669"/>
    <property type="project" value="UniProtKB-UniRule"/>
</dbReference>
<dbReference type="EMBL" id="SNWM01000002">
    <property type="protein sequence ID" value="TDO22641.1"/>
    <property type="molecule type" value="Genomic_DNA"/>
</dbReference>
<proteinExistence type="inferred from homology"/>
<dbReference type="UniPathway" id="UPA00035">
    <property type="reaction ID" value="UER00042"/>
</dbReference>
<dbReference type="Gene3D" id="3.20.20.70">
    <property type="entry name" value="Aldolase class I"/>
    <property type="match status" value="1"/>
</dbReference>
<reference evidence="11 12" key="1">
    <citation type="submission" date="2019-03" db="EMBL/GenBank/DDBJ databases">
        <title>Genomic Encyclopedia of Archaeal and Bacterial Type Strains, Phase II (KMG-II): from individual species to whole genera.</title>
        <authorList>
            <person name="Goeker M."/>
        </authorList>
    </citation>
    <scope>NUCLEOTIDE SEQUENCE [LARGE SCALE GENOMIC DNA]</scope>
    <source>
        <strain evidence="11 12">DSM 19034</strain>
    </source>
</reference>
<dbReference type="InterPro" id="IPR013785">
    <property type="entry name" value="Aldolase_TIM"/>
</dbReference>
<dbReference type="EC" id="5.3.1.24" evidence="3 9"/>
<comment type="similarity">
    <text evidence="9">Belongs to the TrpF family.</text>
</comment>
<name>A0A4R6IKT0_9SPHI</name>
<keyword evidence="8 9" id="KW-0413">Isomerase</keyword>
<dbReference type="OrthoDB" id="9786954at2"/>
<dbReference type="Proteomes" id="UP000295499">
    <property type="component" value="Unassembled WGS sequence"/>
</dbReference>
<dbReference type="PANTHER" id="PTHR42894">
    <property type="entry name" value="N-(5'-PHOSPHORIBOSYL)ANTHRANILATE ISOMERASE"/>
    <property type="match status" value="1"/>
</dbReference>
<organism evidence="11 12">
    <name type="scientific">Pedobacter duraquae</name>
    <dbReference type="NCBI Taxonomy" id="425511"/>
    <lineage>
        <taxon>Bacteria</taxon>
        <taxon>Pseudomonadati</taxon>
        <taxon>Bacteroidota</taxon>
        <taxon>Sphingobacteriia</taxon>
        <taxon>Sphingobacteriales</taxon>
        <taxon>Sphingobacteriaceae</taxon>
        <taxon>Pedobacter</taxon>
    </lineage>
</organism>
<keyword evidence="5 9" id="KW-0028">Amino-acid biosynthesis</keyword>
<evidence type="ECO:0000256" key="8">
    <source>
        <dbReference type="ARBA" id="ARBA00023235"/>
    </source>
</evidence>
<dbReference type="GO" id="GO:0004640">
    <property type="term" value="F:phosphoribosylanthranilate isomerase activity"/>
    <property type="evidence" value="ECO:0007669"/>
    <property type="project" value="UniProtKB-UniRule"/>
</dbReference>
<keyword evidence="12" id="KW-1185">Reference proteome</keyword>
<keyword evidence="7 9" id="KW-0057">Aromatic amino acid biosynthesis</keyword>
<comment type="caution">
    <text evidence="11">The sequence shown here is derived from an EMBL/GenBank/DDBJ whole genome shotgun (WGS) entry which is preliminary data.</text>
</comment>
<sequence>MQHIKLKVCGMKNPDNIQALAEVEPDYMGFIFYKESKRYVGALVAEQVRHLPKGIKTTGVFVNSDLQTIAGTIKDFGLRTIQLHGAETPELCESLKIQFPDIEVIKAFGIDEEFNFDLLHTYDNVVDYFLFDTKTPAHGGSGKSFNWEKLKQYSGEKPYFLSGGIGLEHLDEIKALNHPALYAIDINSKFELEPGLKNIAQIKTFKTNLYGLQA</sequence>
<protein>
    <recommendedName>
        <fullName evidence="4 9">N-(5'-phosphoribosyl)anthranilate isomerase</fullName>
        <shortName evidence="9">PRAI</shortName>
        <ecNumber evidence="3 9">5.3.1.24</ecNumber>
    </recommendedName>
</protein>
<evidence type="ECO:0000256" key="1">
    <source>
        <dbReference type="ARBA" id="ARBA00001164"/>
    </source>
</evidence>
<dbReference type="InterPro" id="IPR001240">
    <property type="entry name" value="PRAI_dom"/>
</dbReference>
<dbReference type="AlphaFoldDB" id="A0A4R6IKT0"/>
<gene>
    <name evidence="9" type="primary">trpF</name>
    <name evidence="11" type="ORF">CLV32_1619</name>
</gene>
<evidence type="ECO:0000313" key="12">
    <source>
        <dbReference type="Proteomes" id="UP000295499"/>
    </source>
</evidence>
<evidence type="ECO:0000259" key="10">
    <source>
        <dbReference type="Pfam" id="PF00697"/>
    </source>
</evidence>
<evidence type="ECO:0000256" key="7">
    <source>
        <dbReference type="ARBA" id="ARBA00023141"/>
    </source>
</evidence>
<evidence type="ECO:0000256" key="9">
    <source>
        <dbReference type="HAMAP-Rule" id="MF_00135"/>
    </source>
</evidence>
<evidence type="ECO:0000256" key="6">
    <source>
        <dbReference type="ARBA" id="ARBA00022822"/>
    </source>
</evidence>
<comment type="catalytic activity">
    <reaction evidence="1 9">
        <text>N-(5-phospho-beta-D-ribosyl)anthranilate = 1-(2-carboxyphenylamino)-1-deoxy-D-ribulose 5-phosphate</text>
        <dbReference type="Rhea" id="RHEA:21540"/>
        <dbReference type="ChEBI" id="CHEBI:18277"/>
        <dbReference type="ChEBI" id="CHEBI:58613"/>
        <dbReference type="EC" id="5.3.1.24"/>
    </reaction>
</comment>
<dbReference type="InterPro" id="IPR011060">
    <property type="entry name" value="RibuloseP-bd_barrel"/>
</dbReference>
<dbReference type="HAMAP" id="MF_00135">
    <property type="entry name" value="PRAI"/>
    <property type="match status" value="1"/>
</dbReference>
<evidence type="ECO:0000256" key="3">
    <source>
        <dbReference type="ARBA" id="ARBA00012572"/>
    </source>
</evidence>
<feature type="domain" description="N-(5'phosphoribosyl) anthranilate isomerase (PRAI)" evidence="10">
    <location>
        <begin position="7"/>
        <end position="205"/>
    </location>
</feature>
<keyword evidence="6 9" id="KW-0822">Tryptophan biosynthesis</keyword>
<evidence type="ECO:0000256" key="2">
    <source>
        <dbReference type="ARBA" id="ARBA00004664"/>
    </source>
</evidence>
<dbReference type="PANTHER" id="PTHR42894:SF1">
    <property type="entry name" value="N-(5'-PHOSPHORIBOSYL)ANTHRANILATE ISOMERASE"/>
    <property type="match status" value="1"/>
</dbReference>
<dbReference type="SUPFAM" id="SSF51366">
    <property type="entry name" value="Ribulose-phoshate binding barrel"/>
    <property type="match status" value="1"/>
</dbReference>
<dbReference type="InterPro" id="IPR044643">
    <property type="entry name" value="TrpF_fam"/>
</dbReference>
<dbReference type="CDD" id="cd00405">
    <property type="entry name" value="PRAI"/>
    <property type="match status" value="1"/>
</dbReference>
<evidence type="ECO:0000256" key="5">
    <source>
        <dbReference type="ARBA" id="ARBA00022605"/>
    </source>
</evidence>
<dbReference type="Pfam" id="PF00697">
    <property type="entry name" value="PRAI"/>
    <property type="match status" value="1"/>
</dbReference>
<evidence type="ECO:0000313" key="11">
    <source>
        <dbReference type="EMBL" id="TDO22641.1"/>
    </source>
</evidence>
<comment type="pathway">
    <text evidence="2 9">Amino-acid biosynthesis; L-tryptophan biosynthesis; L-tryptophan from chorismate: step 3/5.</text>
</comment>